<evidence type="ECO:0000259" key="5">
    <source>
        <dbReference type="Pfam" id="PF00501"/>
    </source>
</evidence>
<name>A0ABD3P4X4_9STRA</name>
<feature type="compositionally biased region" description="Basic and acidic residues" evidence="4">
    <location>
        <begin position="215"/>
        <end position="224"/>
    </location>
</feature>
<dbReference type="InterPro" id="IPR042099">
    <property type="entry name" value="ANL_N_sf"/>
</dbReference>
<dbReference type="Gene3D" id="3.40.50.12780">
    <property type="entry name" value="N-terminal domain of ligase-like"/>
    <property type="match status" value="1"/>
</dbReference>
<evidence type="ECO:0000256" key="1">
    <source>
        <dbReference type="ARBA" id="ARBA00022450"/>
    </source>
</evidence>
<feature type="region of interest" description="Disordered" evidence="4">
    <location>
        <begin position="206"/>
        <end position="258"/>
    </location>
</feature>
<dbReference type="InterPro" id="IPR002110">
    <property type="entry name" value="Ankyrin_rpt"/>
</dbReference>
<dbReference type="PANTHER" id="PTHR45527:SF1">
    <property type="entry name" value="FATTY ACID SYNTHASE"/>
    <property type="match status" value="1"/>
</dbReference>
<dbReference type="InterPro" id="IPR009081">
    <property type="entry name" value="PP-bd_ACP"/>
</dbReference>
<dbReference type="InterPro" id="IPR000873">
    <property type="entry name" value="AMP-dep_synth/lig_dom"/>
</dbReference>
<gene>
    <name evidence="7" type="ORF">ACHAW5_005427</name>
</gene>
<feature type="repeat" description="ANK" evidence="3">
    <location>
        <begin position="692"/>
        <end position="724"/>
    </location>
</feature>
<keyword evidence="8" id="KW-1185">Reference proteome</keyword>
<keyword evidence="3" id="KW-0040">ANK repeat</keyword>
<dbReference type="PROSITE" id="PS00455">
    <property type="entry name" value="AMP_BINDING"/>
    <property type="match status" value="1"/>
</dbReference>
<dbReference type="Gene3D" id="1.10.1200.10">
    <property type="entry name" value="ACP-like"/>
    <property type="match status" value="1"/>
</dbReference>
<dbReference type="InterPro" id="IPR006162">
    <property type="entry name" value="Ppantetheine_attach_site"/>
</dbReference>
<evidence type="ECO:0000313" key="8">
    <source>
        <dbReference type="Proteomes" id="UP001530315"/>
    </source>
</evidence>
<dbReference type="PROSITE" id="PS50297">
    <property type="entry name" value="ANK_REP_REGION"/>
    <property type="match status" value="1"/>
</dbReference>
<dbReference type="Gene3D" id="3.30.300.30">
    <property type="match status" value="1"/>
</dbReference>
<dbReference type="PROSITE" id="PS00012">
    <property type="entry name" value="PHOSPHOPANTETHEINE"/>
    <property type="match status" value="1"/>
</dbReference>
<comment type="caution">
    <text evidence="7">The sequence shown here is derived from an EMBL/GenBank/DDBJ whole genome shotgun (WGS) entry which is preliminary data.</text>
</comment>
<dbReference type="AlphaFoldDB" id="A0ABD3P4X4"/>
<proteinExistence type="predicted"/>
<dbReference type="InterPro" id="IPR036770">
    <property type="entry name" value="Ankyrin_rpt-contain_sf"/>
</dbReference>
<keyword evidence="2" id="KW-0597">Phosphoprotein</keyword>
<feature type="domain" description="Carrier" evidence="6">
    <location>
        <begin position="522"/>
        <end position="563"/>
    </location>
</feature>
<evidence type="ECO:0008006" key="9">
    <source>
        <dbReference type="Google" id="ProtNLM"/>
    </source>
</evidence>
<dbReference type="Proteomes" id="UP001530315">
    <property type="component" value="Unassembled WGS sequence"/>
</dbReference>
<dbReference type="Pfam" id="PF00550">
    <property type="entry name" value="PP-binding"/>
    <property type="match status" value="1"/>
</dbReference>
<evidence type="ECO:0000313" key="7">
    <source>
        <dbReference type="EMBL" id="KAL3781530.1"/>
    </source>
</evidence>
<keyword evidence="1" id="KW-0596">Phosphopantetheine</keyword>
<dbReference type="Pfam" id="PF13857">
    <property type="entry name" value="Ank_5"/>
    <property type="match status" value="1"/>
</dbReference>
<reference evidence="7 8" key="1">
    <citation type="submission" date="2024-10" db="EMBL/GenBank/DDBJ databases">
        <title>Updated reference genomes for cyclostephanoid diatoms.</title>
        <authorList>
            <person name="Roberts W.R."/>
            <person name="Alverson A.J."/>
        </authorList>
    </citation>
    <scope>NUCLEOTIDE SEQUENCE [LARGE SCALE GENOMIC DNA]</scope>
    <source>
        <strain evidence="7 8">AJA276-08</strain>
    </source>
</reference>
<dbReference type="InterPro" id="IPR036736">
    <property type="entry name" value="ACP-like_sf"/>
</dbReference>
<dbReference type="PROSITE" id="PS50088">
    <property type="entry name" value="ANK_REPEAT"/>
    <property type="match status" value="1"/>
</dbReference>
<evidence type="ECO:0000256" key="2">
    <source>
        <dbReference type="ARBA" id="ARBA00022553"/>
    </source>
</evidence>
<sequence length="750" mass="79802">MSDRDVVSHVVYTSGTTGRPKGCVSSLASLRHYLRVKNTSHGITRTSRVLLASAVTFDPCLSDVLATCAANGVLCLASRGRMYGRGDDDDDESDDGGGGCAAGGGLAGVLAQLRASHVLCTPALWSTMEGRGPDDFPHLKVVALGGEPIPRSIVARWARRCPGDEGESFDRRRPRLCATYGVTEACVYQTFGEVLFAESSSSSSCGGGGGVVVNNEDRGDEGGGRRSSTTPGANVGLPLPGTNVHICRPRPEDDVENNDEWGDAATLERDGGSLAPEIGEVVISGAQVDAISSYLNSAELTSRVFVRCPADGACSGGKDSHFYRTGDLGCIDPATGNLHILGRIKDGMVKINGMRIELSEIENACIDDASDNEGRLVMDCVAAVSGSSTDDSAHQCKQLIAYCLLSSASLSELGISFNDEQISGYHEAELSSIPNGVSRRTAGIIVGPGPLLSLLRARCDRRVRRGCTPRFFVLIDRLPLSPTGKRCRSTLPPLFACSIMNSSGNSNEKKSLWECGRVGSIVANKICECLNLQPCQRQLVTLDSNFFALGGDSLAATRVVRGLYAKHHGILDNRNLGGGTGTLDGPFSAKFLLKSETLGAYIEFLVSKSAFQTSDDAVTAIDGNEFEPTYTSDHNVKENVLDPLYASLLESITLGYARVAGSFLDLGVDPNTQHGQGRLGKVSDRQQQRTLFKSNPLHLACLRGNPYLVRKLLDRGCKANTPDASGSFPIHLACSRIEDNVSDAAEDLKR</sequence>
<evidence type="ECO:0000259" key="6">
    <source>
        <dbReference type="Pfam" id="PF00550"/>
    </source>
</evidence>
<organism evidence="7 8">
    <name type="scientific">Stephanodiscus triporus</name>
    <dbReference type="NCBI Taxonomy" id="2934178"/>
    <lineage>
        <taxon>Eukaryota</taxon>
        <taxon>Sar</taxon>
        <taxon>Stramenopiles</taxon>
        <taxon>Ochrophyta</taxon>
        <taxon>Bacillariophyta</taxon>
        <taxon>Coscinodiscophyceae</taxon>
        <taxon>Thalassiosirophycidae</taxon>
        <taxon>Stephanodiscales</taxon>
        <taxon>Stephanodiscaceae</taxon>
        <taxon>Stephanodiscus</taxon>
    </lineage>
</organism>
<accession>A0ABD3P4X4</accession>
<dbReference type="SUPFAM" id="SSF48403">
    <property type="entry name" value="Ankyrin repeat"/>
    <property type="match status" value="1"/>
</dbReference>
<dbReference type="EMBL" id="JALLAZ020001060">
    <property type="protein sequence ID" value="KAL3781530.1"/>
    <property type="molecule type" value="Genomic_DNA"/>
</dbReference>
<dbReference type="SUPFAM" id="SSF47336">
    <property type="entry name" value="ACP-like"/>
    <property type="match status" value="1"/>
</dbReference>
<feature type="domain" description="AMP-dependent synthetase/ligase" evidence="5">
    <location>
        <begin position="7"/>
        <end position="247"/>
    </location>
</feature>
<dbReference type="PANTHER" id="PTHR45527">
    <property type="entry name" value="NONRIBOSOMAL PEPTIDE SYNTHETASE"/>
    <property type="match status" value="1"/>
</dbReference>
<evidence type="ECO:0000256" key="3">
    <source>
        <dbReference type="PROSITE-ProRule" id="PRU00023"/>
    </source>
</evidence>
<dbReference type="InterPro" id="IPR020845">
    <property type="entry name" value="AMP-binding_CS"/>
</dbReference>
<evidence type="ECO:0000256" key="4">
    <source>
        <dbReference type="SAM" id="MobiDB-lite"/>
    </source>
</evidence>
<protein>
    <recommendedName>
        <fullName evidence="9">AMP-dependent synthetase/ligase domain-containing protein</fullName>
    </recommendedName>
</protein>
<dbReference type="Pfam" id="PF00501">
    <property type="entry name" value="AMP-binding"/>
    <property type="match status" value="1"/>
</dbReference>
<dbReference type="SUPFAM" id="SSF56801">
    <property type="entry name" value="Acetyl-CoA synthetase-like"/>
    <property type="match status" value="1"/>
</dbReference>
<dbReference type="InterPro" id="IPR045851">
    <property type="entry name" value="AMP-bd_C_sf"/>
</dbReference>
<dbReference type="Gene3D" id="1.25.40.20">
    <property type="entry name" value="Ankyrin repeat-containing domain"/>
    <property type="match status" value="1"/>
</dbReference>